<protein>
    <recommendedName>
        <fullName evidence="1">HD-CE domain-containing protein</fullName>
    </recommendedName>
</protein>
<dbReference type="Gene3D" id="3.40.50.10770">
    <property type="entry name" value="Hypothetical protein VC1899 like domain (Restriction endonuclease-like)"/>
    <property type="match status" value="1"/>
</dbReference>
<feature type="domain" description="HD-CE" evidence="1">
    <location>
        <begin position="427"/>
        <end position="574"/>
    </location>
</feature>
<name>A0ABY8PRC4_9BACT</name>
<keyword evidence="3" id="KW-1185">Reference proteome</keyword>
<dbReference type="RefSeq" id="WP_280999472.1">
    <property type="nucleotide sequence ID" value="NZ_CP069362.1"/>
</dbReference>
<evidence type="ECO:0000313" key="2">
    <source>
        <dbReference type="EMBL" id="WGS65197.1"/>
    </source>
</evidence>
<sequence length="804" mass="96325">MKRWTKTIKEKTANPEVRIEEEKTFLPEKEDIHKLYDSPVVLKIRHIYKKDPEIVLDEYFEIKDLLEYDKKEKHILEVEEKSKKVNFESLEEYGIYSFKKLNEKEMLKYKNKNIAKNLKKEGMKSIKELIDFIENKLIGDITVVMPVGIAFENYINRESKKINKTELDFLKDLTFQNIDRSPELQTLQILKNKGFNIKKVILFIYYPFNNITKEEVEELGLEYENELNKIYYYLKYAIQKFFGIDVEYRKIYFDTENIETSKNTLNEIWEYLDEIFKKEKEVIIDIAPGIKYIGVIMALYALFDRKSFYYKYERQFDIVKIPAFGIDWDYNYIDELNAIFKSYNNTNFEEIIDIPKELYEILNIRDNEILPFYPIGEIINSFKEKREMPFGYGERYFDLIENEDLKNYLKYGIIKKWSQMWIGDQIPETVEHSQRHSKRLMEFTVNLINTIGEEEFLKPFNEEELNREYTKNITYKDLIYFLLGVSINVHDLGHTYPIFKDRNGNKFYLDSLPSLVRDLHNELTVQLIEDYNYDVLAIENDFEGISLRKIFIDKTLEVVSSIKMICKYHRGYLGVDRESNNKKFAEIMNLDIRKLEDVFNPDDELLKRITMYLAKWLKFIDGTDVQADRVVTENYHKNRIERTKNEIIYLIDKLKSNYEINDNYYNSINIIKDKLSKHTKINNEKELIDDMKLVEKEAEKLEGYVYENIDNMNNMFELIDKIAFKARQFGHFNKHKSVSAVIPEWLEYSNKDNNKKLHIKLIKNIEVSEIDNSTLDKIKKDIIDEFNNSNLAKDINIKEVIISY</sequence>
<evidence type="ECO:0000259" key="1">
    <source>
        <dbReference type="Pfam" id="PF24391"/>
    </source>
</evidence>
<proteinExistence type="predicted"/>
<dbReference type="InterPro" id="IPR056471">
    <property type="entry name" value="HD-CE"/>
</dbReference>
<organism evidence="2 3">
    <name type="scientific">Marinitoga aeolica</name>
    <dbReference type="NCBI Taxonomy" id="2809031"/>
    <lineage>
        <taxon>Bacteria</taxon>
        <taxon>Thermotogati</taxon>
        <taxon>Thermotogota</taxon>
        <taxon>Thermotogae</taxon>
        <taxon>Petrotogales</taxon>
        <taxon>Petrotogaceae</taxon>
        <taxon>Marinitoga</taxon>
    </lineage>
</organism>
<evidence type="ECO:0000313" key="3">
    <source>
        <dbReference type="Proteomes" id="UP001232493"/>
    </source>
</evidence>
<accession>A0ABY8PRC4</accession>
<dbReference type="EMBL" id="CP069362">
    <property type="protein sequence ID" value="WGS65197.1"/>
    <property type="molecule type" value="Genomic_DNA"/>
</dbReference>
<reference evidence="2 3" key="1">
    <citation type="submission" date="2021-02" db="EMBL/GenBank/DDBJ databases">
        <title>Characterization of Marinitoga sp. nov. str. BP5-C20A.</title>
        <authorList>
            <person name="Erauso G."/>
            <person name="Postec A."/>
        </authorList>
    </citation>
    <scope>NUCLEOTIDE SEQUENCE [LARGE SCALE GENOMIC DNA]</scope>
    <source>
        <strain evidence="2 3">BP5-C20A</strain>
    </source>
</reference>
<dbReference type="Pfam" id="PF24391">
    <property type="entry name" value="HD-CE"/>
    <property type="match status" value="1"/>
</dbReference>
<gene>
    <name evidence="2" type="ORF">JRV97_01170</name>
</gene>
<dbReference type="Proteomes" id="UP001232493">
    <property type="component" value="Chromosome"/>
</dbReference>